<dbReference type="STRING" id="160454.RV10_GL003845"/>
<protein>
    <recommendedName>
        <fullName evidence="10">Response regulatory domain-containing protein</fullName>
    </recommendedName>
</protein>
<dbReference type="OrthoDB" id="9809318at2"/>
<dbReference type="HOGENOM" id="CLU_000445_14_6_9"/>
<dbReference type="Gene3D" id="3.40.50.2300">
    <property type="match status" value="1"/>
</dbReference>
<feature type="domain" description="HTH LytTR-type" evidence="7">
    <location>
        <begin position="143"/>
        <end position="244"/>
    </location>
</feature>
<dbReference type="RefSeq" id="WP_010758328.1">
    <property type="nucleotide sequence ID" value="NZ_ASWD01000004.1"/>
</dbReference>
<dbReference type="AlphaFoldDB" id="R2Q2L5"/>
<reference evidence="8 9" key="1">
    <citation type="submission" date="2013-02" db="EMBL/GenBank/DDBJ databases">
        <title>The Genome Sequence of Enterococcus pallens BAA-351.</title>
        <authorList>
            <consortium name="The Broad Institute Genome Sequencing Platform"/>
            <consortium name="The Broad Institute Genome Sequencing Center for Infectious Disease"/>
            <person name="Earl A.M."/>
            <person name="Gilmore M.S."/>
            <person name="Lebreton F."/>
            <person name="Walker B."/>
            <person name="Young S.K."/>
            <person name="Zeng Q."/>
            <person name="Gargeya S."/>
            <person name="Fitzgerald M."/>
            <person name="Haas B."/>
            <person name="Abouelleil A."/>
            <person name="Alvarado L."/>
            <person name="Arachchi H.M."/>
            <person name="Berlin A.M."/>
            <person name="Chapman S.B."/>
            <person name="Dewar J."/>
            <person name="Goldberg J."/>
            <person name="Griggs A."/>
            <person name="Gujja S."/>
            <person name="Hansen M."/>
            <person name="Howarth C."/>
            <person name="Imamovic A."/>
            <person name="Larimer J."/>
            <person name="McCowan C."/>
            <person name="Murphy C."/>
            <person name="Neiman D."/>
            <person name="Pearson M."/>
            <person name="Priest M."/>
            <person name="Roberts A."/>
            <person name="Saif S."/>
            <person name="Shea T."/>
            <person name="Sisk P."/>
            <person name="Sykes S."/>
            <person name="Wortman J."/>
            <person name="Nusbaum C."/>
            <person name="Birren B."/>
        </authorList>
    </citation>
    <scope>NUCLEOTIDE SEQUENCE [LARGE SCALE GENOMIC DNA]</scope>
    <source>
        <strain evidence="8 9">ATCC BAA-351</strain>
    </source>
</reference>
<evidence type="ECO:0000256" key="2">
    <source>
        <dbReference type="ARBA" id="ARBA00023012"/>
    </source>
</evidence>
<feature type="domain" description="Response regulatory" evidence="6">
    <location>
        <begin position="4"/>
        <end position="128"/>
    </location>
</feature>
<evidence type="ECO:0000256" key="1">
    <source>
        <dbReference type="ARBA" id="ARBA00022490"/>
    </source>
</evidence>
<gene>
    <name evidence="8" type="ORF">UAU_03351</name>
</gene>
<evidence type="ECO:0000256" key="3">
    <source>
        <dbReference type="ARBA" id="ARBA00023159"/>
    </source>
</evidence>
<evidence type="ECO:0000313" key="8">
    <source>
        <dbReference type="EMBL" id="EOH90812.1"/>
    </source>
</evidence>
<organism evidence="8 9">
    <name type="scientific">Enterococcus pallens ATCC BAA-351</name>
    <dbReference type="NCBI Taxonomy" id="1158607"/>
    <lineage>
        <taxon>Bacteria</taxon>
        <taxon>Bacillati</taxon>
        <taxon>Bacillota</taxon>
        <taxon>Bacilli</taxon>
        <taxon>Lactobacillales</taxon>
        <taxon>Enterococcaceae</taxon>
        <taxon>Enterococcus</taxon>
    </lineage>
</organism>
<dbReference type="InterPro" id="IPR001789">
    <property type="entry name" value="Sig_transdc_resp-reg_receiver"/>
</dbReference>
<comment type="function">
    <text evidence="4">Required for high-level post-exponential phase expression of a series of secreted proteins.</text>
</comment>
<dbReference type="Pfam" id="PF04397">
    <property type="entry name" value="LytTR"/>
    <property type="match status" value="1"/>
</dbReference>
<accession>R2Q2L5</accession>
<dbReference type="GO" id="GO:0000156">
    <property type="term" value="F:phosphorelay response regulator activity"/>
    <property type="evidence" value="ECO:0007669"/>
    <property type="project" value="InterPro"/>
</dbReference>
<feature type="modified residue" description="4-aspartylphosphate" evidence="5">
    <location>
        <position position="62"/>
    </location>
</feature>
<dbReference type="Proteomes" id="UP000013782">
    <property type="component" value="Unassembled WGS sequence"/>
</dbReference>
<comment type="caution">
    <text evidence="8">The sequence shown here is derived from an EMBL/GenBank/DDBJ whole genome shotgun (WGS) entry which is preliminary data.</text>
</comment>
<dbReference type="SMART" id="SM00448">
    <property type="entry name" value="REC"/>
    <property type="match status" value="1"/>
</dbReference>
<dbReference type="PANTHER" id="PTHR37299">
    <property type="entry name" value="TRANSCRIPTIONAL REGULATOR-RELATED"/>
    <property type="match status" value="1"/>
</dbReference>
<proteinExistence type="predicted"/>
<dbReference type="PATRIC" id="fig|1158607.3.peg.3338"/>
<evidence type="ECO:0000256" key="5">
    <source>
        <dbReference type="PROSITE-ProRule" id="PRU00169"/>
    </source>
</evidence>
<dbReference type="InterPro" id="IPR011006">
    <property type="entry name" value="CheY-like_superfamily"/>
</dbReference>
<keyword evidence="2" id="KW-0902">Two-component regulatory system</keyword>
<dbReference type="PANTHER" id="PTHR37299:SF3">
    <property type="entry name" value="STAGE 0 SPORULATION PROTEIN A HOMOLOG"/>
    <property type="match status" value="1"/>
</dbReference>
<keyword evidence="9" id="KW-1185">Reference proteome</keyword>
<evidence type="ECO:0000259" key="6">
    <source>
        <dbReference type="PROSITE" id="PS50110"/>
    </source>
</evidence>
<dbReference type="eggNOG" id="COG3279">
    <property type="taxonomic scope" value="Bacteria"/>
</dbReference>
<dbReference type="InterPro" id="IPR046947">
    <property type="entry name" value="LytR-like"/>
</dbReference>
<dbReference type="EMBL" id="AJAQ01000035">
    <property type="protein sequence ID" value="EOH90812.1"/>
    <property type="molecule type" value="Genomic_DNA"/>
</dbReference>
<evidence type="ECO:0000313" key="9">
    <source>
        <dbReference type="Proteomes" id="UP000013782"/>
    </source>
</evidence>
<dbReference type="SUPFAM" id="SSF52172">
    <property type="entry name" value="CheY-like"/>
    <property type="match status" value="1"/>
</dbReference>
<evidence type="ECO:0000256" key="4">
    <source>
        <dbReference type="ARBA" id="ARBA00037164"/>
    </source>
</evidence>
<evidence type="ECO:0008006" key="10">
    <source>
        <dbReference type="Google" id="ProtNLM"/>
    </source>
</evidence>
<dbReference type="InterPro" id="IPR007492">
    <property type="entry name" value="LytTR_DNA-bd_dom"/>
</dbReference>
<dbReference type="Gene3D" id="2.40.50.1020">
    <property type="entry name" value="LytTr DNA-binding domain"/>
    <property type="match status" value="1"/>
</dbReference>
<keyword evidence="3" id="KW-0010">Activator</keyword>
<keyword evidence="5" id="KW-0597">Phosphoprotein</keyword>
<evidence type="ECO:0000259" key="7">
    <source>
        <dbReference type="PROSITE" id="PS50930"/>
    </source>
</evidence>
<dbReference type="GO" id="GO:0003677">
    <property type="term" value="F:DNA binding"/>
    <property type="evidence" value="ECO:0007669"/>
    <property type="project" value="InterPro"/>
</dbReference>
<sequence length="249" mass="28990">MTLPIILCDDDIILMSHYKGIIENWIMINDFDMKLVLATTDPKDIFLFLEKNALTNSLFFLDIDLGKQLTGIDVAQKIRSENEFAQIVFITSHQELALETLKRQIAPLDYIVKGDNEKSQIEEILTGRHKQTFVDRQFNERHLSLMIGSRNFRVDISAIYFLEASVTPHKVVLYGENMMYEFYGKMNDLEQEYPELIRIHKSFLINPNQVKAVDYKTRIIYFPEEYTCSFPLSKSKLLKKTIDGLESTS</sequence>
<keyword evidence="1" id="KW-0963">Cytoplasm</keyword>
<dbReference type="SMART" id="SM00850">
    <property type="entry name" value="LytTR"/>
    <property type="match status" value="1"/>
</dbReference>
<dbReference type="PROSITE" id="PS50930">
    <property type="entry name" value="HTH_LYTTR"/>
    <property type="match status" value="1"/>
</dbReference>
<name>R2Q2L5_9ENTE</name>
<dbReference type="PROSITE" id="PS50110">
    <property type="entry name" value="RESPONSE_REGULATORY"/>
    <property type="match status" value="1"/>
</dbReference>